<feature type="transmembrane region" description="Helical" evidence="1">
    <location>
        <begin position="12"/>
        <end position="35"/>
    </location>
</feature>
<name>A0A8S5MSM7_9CAUD</name>
<keyword evidence="1" id="KW-0472">Membrane</keyword>
<accession>A0A8S5MSM7</accession>
<keyword evidence="1" id="KW-1133">Transmembrane helix</keyword>
<keyword evidence="1" id="KW-0812">Transmembrane</keyword>
<evidence type="ECO:0000313" key="2">
    <source>
        <dbReference type="EMBL" id="DAD84971.1"/>
    </source>
</evidence>
<reference evidence="2" key="1">
    <citation type="journal article" date="2021" name="Proc. Natl. Acad. Sci. U.S.A.">
        <title>A Catalog of Tens of Thousands of Viruses from Human Metagenomes Reveals Hidden Associations with Chronic Diseases.</title>
        <authorList>
            <person name="Tisza M.J."/>
            <person name="Buck C.B."/>
        </authorList>
    </citation>
    <scope>NUCLEOTIDE SEQUENCE</scope>
    <source>
        <strain evidence="2">CtD6g5</strain>
    </source>
</reference>
<protein>
    <submittedName>
        <fullName evidence="2">Uncharacterized protein</fullName>
    </submittedName>
</protein>
<dbReference type="EMBL" id="BK014970">
    <property type="protein sequence ID" value="DAD84971.1"/>
    <property type="molecule type" value="Genomic_DNA"/>
</dbReference>
<organism evidence="2">
    <name type="scientific">Siphoviridae sp. ctD6g5</name>
    <dbReference type="NCBI Taxonomy" id="2826196"/>
    <lineage>
        <taxon>Viruses</taxon>
        <taxon>Duplodnaviria</taxon>
        <taxon>Heunggongvirae</taxon>
        <taxon>Uroviricota</taxon>
        <taxon>Caudoviricetes</taxon>
    </lineage>
</organism>
<evidence type="ECO:0000256" key="1">
    <source>
        <dbReference type="SAM" id="Phobius"/>
    </source>
</evidence>
<sequence length="40" mass="4466">MGRIVQRLIDGVLEVLCLILLTIAVGVLFPIAVVFKWLDK</sequence>
<proteinExistence type="predicted"/>